<dbReference type="InterPro" id="IPR047640">
    <property type="entry name" value="RpiR-like"/>
</dbReference>
<keyword evidence="1" id="KW-0805">Transcription regulation</keyword>
<dbReference type="PANTHER" id="PTHR30514:SF18">
    <property type="entry name" value="RPIR-FAMILY TRANSCRIPTIONAL REGULATOR"/>
    <property type="match status" value="1"/>
</dbReference>
<comment type="caution">
    <text evidence="6">The sequence shown here is derived from an EMBL/GenBank/DDBJ whole genome shotgun (WGS) entry which is preliminary data.</text>
</comment>
<dbReference type="PROSITE" id="PS51071">
    <property type="entry name" value="HTH_RPIR"/>
    <property type="match status" value="1"/>
</dbReference>
<dbReference type="SUPFAM" id="SSF46689">
    <property type="entry name" value="Homeodomain-like"/>
    <property type="match status" value="1"/>
</dbReference>
<dbReference type="GO" id="GO:1901135">
    <property type="term" value="P:carbohydrate derivative metabolic process"/>
    <property type="evidence" value="ECO:0007669"/>
    <property type="project" value="InterPro"/>
</dbReference>
<sequence length="283" mass="31126">MLAQQIKDNMAELSPAERKIARAMLADYPGAGLGSVQMLADRAGVSLPSVVRFARRMGYGGFVDFQQALRDEISEQAKGPLQRLDNWVTTESASSLIEAAITSSTLAIQCSLCDIAEYEIAEATRLIGAKEHHIILGGGRISQSLAMYFGRNLQQVRRGVEVLAENHHDRIQQIIDVNKNDVFVLFDFRRYQQDMYQLAQEIVARGATLIAVTDTQLSPIASLAKVVLAIHVETPWLFDGYAAGIVLIDAIIASIMESQGDKTVQRLQQWEALGPLSLNAKSK</sequence>
<dbReference type="GO" id="GO:0003700">
    <property type="term" value="F:DNA-binding transcription factor activity"/>
    <property type="evidence" value="ECO:0007669"/>
    <property type="project" value="InterPro"/>
</dbReference>
<dbReference type="GO" id="GO:0003677">
    <property type="term" value="F:DNA binding"/>
    <property type="evidence" value="ECO:0007669"/>
    <property type="project" value="UniProtKB-KW"/>
</dbReference>
<dbReference type="Pfam" id="PF01418">
    <property type="entry name" value="HTH_6"/>
    <property type="match status" value="1"/>
</dbReference>
<evidence type="ECO:0000256" key="3">
    <source>
        <dbReference type="ARBA" id="ARBA00023163"/>
    </source>
</evidence>
<dbReference type="Pfam" id="PF01380">
    <property type="entry name" value="SIS"/>
    <property type="match status" value="1"/>
</dbReference>
<dbReference type="PATRIC" id="fig|61647.15.peg.4596"/>
<dbReference type="RefSeq" id="WP_048281170.1">
    <property type="nucleotide sequence ID" value="NZ_LDZF01000058.1"/>
</dbReference>
<dbReference type="PANTHER" id="PTHR30514">
    <property type="entry name" value="GLUCOKINASE"/>
    <property type="match status" value="1"/>
</dbReference>
<protein>
    <submittedName>
        <fullName evidence="6">RpiR family transcriptional regulator</fullName>
    </submittedName>
</protein>
<dbReference type="CDD" id="cd05013">
    <property type="entry name" value="SIS_RpiR"/>
    <property type="match status" value="1"/>
</dbReference>
<dbReference type="InterPro" id="IPR000281">
    <property type="entry name" value="HTH_RpiR"/>
</dbReference>
<organism evidence="6 7">
    <name type="scientific">Pluralibacter gergoviae</name>
    <name type="common">Enterobacter gergoviae</name>
    <dbReference type="NCBI Taxonomy" id="61647"/>
    <lineage>
        <taxon>Bacteria</taxon>
        <taxon>Pseudomonadati</taxon>
        <taxon>Pseudomonadota</taxon>
        <taxon>Gammaproteobacteria</taxon>
        <taxon>Enterobacterales</taxon>
        <taxon>Enterobacteriaceae</taxon>
        <taxon>Pluralibacter</taxon>
    </lineage>
</organism>
<dbReference type="SUPFAM" id="SSF53697">
    <property type="entry name" value="SIS domain"/>
    <property type="match status" value="1"/>
</dbReference>
<keyword evidence="3" id="KW-0804">Transcription</keyword>
<dbReference type="GO" id="GO:0097367">
    <property type="term" value="F:carbohydrate derivative binding"/>
    <property type="evidence" value="ECO:0007669"/>
    <property type="project" value="InterPro"/>
</dbReference>
<evidence type="ECO:0000259" key="4">
    <source>
        <dbReference type="PROSITE" id="PS51071"/>
    </source>
</evidence>
<dbReference type="InterPro" id="IPR009057">
    <property type="entry name" value="Homeodomain-like_sf"/>
</dbReference>
<evidence type="ECO:0000259" key="5">
    <source>
        <dbReference type="PROSITE" id="PS51464"/>
    </source>
</evidence>
<dbReference type="InterPro" id="IPR001347">
    <property type="entry name" value="SIS_dom"/>
</dbReference>
<reference evidence="6 7" key="1">
    <citation type="submission" date="2015-05" db="EMBL/GenBank/DDBJ databases">
        <title>Genome sequences of Pluralibacter gergoviae.</title>
        <authorList>
            <person name="Greninger A.L."/>
            <person name="Miller S."/>
        </authorList>
    </citation>
    <scope>NUCLEOTIDE SEQUENCE [LARGE SCALE GENOMIC DNA]</scope>
    <source>
        <strain evidence="6 7">JS81F13</strain>
    </source>
</reference>
<dbReference type="Gene3D" id="3.40.50.10490">
    <property type="entry name" value="Glucose-6-phosphate isomerase like protein, domain 1"/>
    <property type="match status" value="1"/>
</dbReference>
<dbReference type="PROSITE" id="PS51464">
    <property type="entry name" value="SIS"/>
    <property type="match status" value="1"/>
</dbReference>
<dbReference type="InterPro" id="IPR035472">
    <property type="entry name" value="RpiR-like_SIS"/>
</dbReference>
<dbReference type="InterPro" id="IPR046348">
    <property type="entry name" value="SIS_dom_sf"/>
</dbReference>
<accession>A0A0J5KFE2</accession>
<keyword evidence="2" id="KW-0238">DNA-binding</keyword>
<dbReference type="EMBL" id="LDZF01000058">
    <property type="protein sequence ID" value="KMK06286.1"/>
    <property type="molecule type" value="Genomic_DNA"/>
</dbReference>
<name>A0A0J5KFE2_PLUGE</name>
<dbReference type="AlphaFoldDB" id="A0A0J5KFE2"/>
<evidence type="ECO:0000256" key="2">
    <source>
        <dbReference type="ARBA" id="ARBA00023125"/>
    </source>
</evidence>
<evidence type="ECO:0000313" key="6">
    <source>
        <dbReference type="EMBL" id="KMK06286.1"/>
    </source>
</evidence>
<keyword evidence="7" id="KW-1185">Reference proteome</keyword>
<dbReference type="InterPro" id="IPR036388">
    <property type="entry name" value="WH-like_DNA-bd_sf"/>
</dbReference>
<feature type="domain" description="HTH rpiR-type" evidence="4">
    <location>
        <begin position="1"/>
        <end position="76"/>
    </location>
</feature>
<proteinExistence type="predicted"/>
<evidence type="ECO:0000313" key="7">
    <source>
        <dbReference type="Proteomes" id="UP000036196"/>
    </source>
</evidence>
<gene>
    <name evidence="6" type="ORF">ABW06_25450</name>
</gene>
<dbReference type="Proteomes" id="UP000036196">
    <property type="component" value="Unassembled WGS sequence"/>
</dbReference>
<dbReference type="Gene3D" id="1.10.10.10">
    <property type="entry name" value="Winged helix-like DNA-binding domain superfamily/Winged helix DNA-binding domain"/>
    <property type="match status" value="1"/>
</dbReference>
<evidence type="ECO:0000256" key="1">
    <source>
        <dbReference type="ARBA" id="ARBA00023015"/>
    </source>
</evidence>
<feature type="domain" description="SIS" evidence="5">
    <location>
        <begin position="123"/>
        <end position="261"/>
    </location>
</feature>